<dbReference type="InterPro" id="IPR036388">
    <property type="entry name" value="WH-like_DNA-bd_sf"/>
</dbReference>
<evidence type="ECO:0000313" key="1">
    <source>
        <dbReference type="EMBL" id="VWL91517.1"/>
    </source>
</evidence>
<sequence length="109" mass="12452">MARDDMHVVMYTILKYLYDCLKGGETPDPSKFSATALQINEKYWTAIVADLVNRKYIRGVTVFHSPDGDRVQVIKPCVTIEGVEFMMENTLMKRALDYIKEAKSAIPFV</sequence>
<dbReference type="InterPro" id="IPR036390">
    <property type="entry name" value="WH_DNA-bd_sf"/>
</dbReference>
<dbReference type="Proteomes" id="UP000405524">
    <property type="component" value="Unassembled WGS sequence"/>
</dbReference>
<evidence type="ECO:0000313" key="2">
    <source>
        <dbReference type="Proteomes" id="UP000405524"/>
    </source>
</evidence>
<dbReference type="SUPFAM" id="SSF46785">
    <property type="entry name" value="Winged helix' DNA-binding domain"/>
    <property type="match status" value="1"/>
</dbReference>
<dbReference type="AlphaFoldDB" id="A0A5K1ISI7"/>
<dbReference type="Pfam" id="PF09639">
    <property type="entry name" value="YjcQ"/>
    <property type="match status" value="1"/>
</dbReference>
<dbReference type="GeneID" id="77465334"/>
<dbReference type="InterPro" id="IPR018597">
    <property type="entry name" value="Phage_Tuc2009_YjcQ"/>
</dbReference>
<dbReference type="OrthoDB" id="1867478at2"/>
<organism evidence="1 2">
    <name type="scientific">Collinsella intestinalis</name>
    <dbReference type="NCBI Taxonomy" id="147207"/>
    <lineage>
        <taxon>Bacteria</taxon>
        <taxon>Bacillati</taxon>
        <taxon>Actinomycetota</taxon>
        <taxon>Coriobacteriia</taxon>
        <taxon>Coriobacteriales</taxon>
        <taxon>Coriobacteriaceae</taxon>
        <taxon>Collinsella</taxon>
    </lineage>
</organism>
<name>A0A5K1ISI7_9ACTN</name>
<gene>
    <name evidence="1" type="ORF">JKKLCJKK_00343</name>
</gene>
<dbReference type="RefSeq" id="WP_152063080.1">
    <property type="nucleotide sequence ID" value="NZ_CABWIC010000007.1"/>
</dbReference>
<proteinExistence type="predicted"/>
<accession>A0A5K1ISI7</accession>
<reference evidence="1 2" key="1">
    <citation type="submission" date="2019-10" db="EMBL/GenBank/DDBJ databases">
        <authorList>
            <person name="Wolf R A."/>
        </authorList>
    </citation>
    <scope>NUCLEOTIDE SEQUENCE [LARGE SCALE GENOMIC DNA]</scope>
    <source>
        <strain evidence="1">Collinsella_intestinalis_DSM_13632</strain>
    </source>
</reference>
<dbReference type="Gene3D" id="1.10.10.10">
    <property type="entry name" value="Winged helix-like DNA-binding domain superfamily/Winged helix DNA-binding domain"/>
    <property type="match status" value="1"/>
</dbReference>
<dbReference type="EMBL" id="CABWIC010000007">
    <property type="protein sequence ID" value="VWL91517.1"/>
    <property type="molecule type" value="Genomic_DNA"/>
</dbReference>
<protein>
    <submittedName>
        <fullName evidence="1">YjcQ protein</fullName>
    </submittedName>
</protein>